<accession>A0A9X0U1S8</accession>
<comment type="caution">
    <text evidence="1">The sequence shown here is derived from an EMBL/GenBank/DDBJ whole genome shotgun (WGS) entry which is preliminary data.</text>
</comment>
<evidence type="ECO:0000313" key="2">
    <source>
        <dbReference type="Proteomes" id="UP000535182"/>
    </source>
</evidence>
<keyword evidence="2" id="KW-1185">Reference proteome</keyword>
<sequence>MNPSLRVLYRSILHLHPPAFRNRFGEEMLWIFDEQTREGRSLQLFFDILRSLLVQQIDTQLHPQPQPSGFYSEISSTPPLRRIVHAAILSILAVLTLTHLSGSQGPQPRLSDSPLVSSSRVHHSFTYWHLYRIEGYPALALNITNSSSERSLSARNPQSGDSR</sequence>
<dbReference type="EMBL" id="JACHEB010000001">
    <property type="protein sequence ID" value="MBB5326588.1"/>
    <property type="molecule type" value="Genomic_DNA"/>
</dbReference>
<gene>
    <name evidence="1" type="ORF">HDF14_000182</name>
</gene>
<dbReference type="AlphaFoldDB" id="A0A9X0U1S8"/>
<organism evidence="1 2">
    <name type="scientific">Tunturiibacter gelidiferens</name>
    <dbReference type="NCBI Taxonomy" id="3069689"/>
    <lineage>
        <taxon>Bacteria</taxon>
        <taxon>Pseudomonadati</taxon>
        <taxon>Acidobacteriota</taxon>
        <taxon>Terriglobia</taxon>
        <taxon>Terriglobales</taxon>
        <taxon>Acidobacteriaceae</taxon>
        <taxon>Tunturiibacter</taxon>
    </lineage>
</organism>
<protein>
    <submittedName>
        <fullName evidence="1">Uncharacterized protein</fullName>
    </submittedName>
</protein>
<proteinExistence type="predicted"/>
<evidence type="ECO:0000313" key="1">
    <source>
        <dbReference type="EMBL" id="MBB5326588.1"/>
    </source>
</evidence>
<dbReference type="Proteomes" id="UP000535182">
    <property type="component" value="Unassembled WGS sequence"/>
</dbReference>
<dbReference type="RefSeq" id="WP_183972645.1">
    <property type="nucleotide sequence ID" value="NZ_JACHEB010000001.1"/>
</dbReference>
<name>A0A9X0U1S8_9BACT</name>
<reference evidence="1 2" key="1">
    <citation type="submission" date="2020-08" db="EMBL/GenBank/DDBJ databases">
        <title>Genomic Encyclopedia of Type Strains, Phase IV (KMG-V): Genome sequencing to study the core and pangenomes of soil and plant-associated prokaryotes.</title>
        <authorList>
            <person name="Whitman W."/>
        </authorList>
    </citation>
    <scope>NUCLEOTIDE SEQUENCE [LARGE SCALE GENOMIC DNA]</scope>
    <source>
        <strain evidence="1 2">X5P2</strain>
    </source>
</reference>